<dbReference type="OrthoDB" id="77251at2759"/>
<evidence type="ECO:0000256" key="4">
    <source>
        <dbReference type="RuleBase" id="RU000647"/>
    </source>
</evidence>
<dbReference type="Gene3D" id="1.25.40.330">
    <property type="entry name" value="Adenylate cyclase-associated CAP, N-terminal domain"/>
    <property type="match status" value="1"/>
</dbReference>
<feature type="compositionally biased region" description="Pro residues" evidence="5">
    <location>
        <begin position="289"/>
        <end position="308"/>
    </location>
</feature>
<dbReference type="GO" id="GO:0008179">
    <property type="term" value="F:adenylate cyclase binding"/>
    <property type="evidence" value="ECO:0007669"/>
    <property type="project" value="TreeGrafter"/>
</dbReference>
<dbReference type="PROSITE" id="PS01088">
    <property type="entry name" value="CAP_1"/>
    <property type="match status" value="1"/>
</dbReference>
<protein>
    <recommendedName>
        <fullName evidence="3 4">Adenylyl cyclase-associated protein</fullName>
    </recommendedName>
</protein>
<dbReference type="PROSITE" id="PS51329">
    <property type="entry name" value="C_CAP_COFACTOR_C"/>
    <property type="match status" value="1"/>
</dbReference>
<dbReference type="InterPro" id="IPR013912">
    <property type="entry name" value="Adenylate_cyclase-assoc_CAP_C"/>
</dbReference>
<dbReference type="PANTHER" id="PTHR10652:SF0">
    <property type="entry name" value="ADENYLYL CYCLASE-ASSOCIATED PROTEIN"/>
    <property type="match status" value="1"/>
</dbReference>
<evidence type="ECO:0000259" key="6">
    <source>
        <dbReference type="PROSITE" id="PS51329"/>
    </source>
</evidence>
<dbReference type="InterPro" id="IPR018106">
    <property type="entry name" value="CAP_CS_N"/>
</dbReference>
<dbReference type="InterPro" id="IPR016098">
    <property type="entry name" value="CAP/MinC_C"/>
</dbReference>
<reference evidence="7 8" key="1">
    <citation type="submission" date="2014-11" db="EMBL/GenBank/DDBJ databases">
        <authorList>
            <person name="Wibberg Daniel"/>
        </authorList>
    </citation>
    <scope>NUCLEOTIDE SEQUENCE [LARGE SCALE GENOMIC DNA]</scope>
    <source>
        <strain evidence="7">Rhizoctonia solani AG1-IB 7/3/14</strain>
    </source>
</reference>
<dbReference type="SUPFAM" id="SSF69340">
    <property type="entry name" value="C-terminal domain of adenylylcyclase associated protein"/>
    <property type="match status" value="1"/>
</dbReference>
<dbReference type="InterPro" id="IPR001837">
    <property type="entry name" value="Adenylate_cyclase-assoc_CAP"/>
</dbReference>
<evidence type="ECO:0000256" key="3">
    <source>
        <dbReference type="ARBA" id="ARBA00072052"/>
    </source>
</evidence>
<dbReference type="SUPFAM" id="SSF101278">
    <property type="entry name" value="N-terminal domain of adenylylcyclase associated protein, CAP"/>
    <property type="match status" value="1"/>
</dbReference>
<dbReference type="InterPro" id="IPR053950">
    <property type="entry name" value="CAP_N"/>
</dbReference>
<accession>A0A0B7F676</accession>
<dbReference type="GO" id="GO:0019933">
    <property type="term" value="P:cAMP-mediated signaling"/>
    <property type="evidence" value="ECO:0007669"/>
    <property type="project" value="TreeGrafter"/>
</dbReference>
<dbReference type="SMART" id="SM00673">
    <property type="entry name" value="CARP"/>
    <property type="match status" value="2"/>
</dbReference>
<dbReference type="Gene3D" id="2.160.20.70">
    <property type="match status" value="1"/>
</dbReference>
<organism evidence="7 8">
    <name type="scientific">Thanatephorus cucumeris (strain AG1-IB / isolate 7/3/14)</name>
    <name type="common">Lettuce bottom rot fungus</name>
    <name type="synonym">Rhizoctonia solani</name>
    <dbReference type="NCBI Taxonomy" id="1108050"/>
    <lineage>
        <taxon>Eukaryota</taxon>
        <taxon>Fungi</taxon>
        <taxon>Dikarya</taxon>
        <taxon>Basidiomycota</taxon>
        <taxon>Agaricomycotina</taxon>
        <taxon>Agaricomycetes</taxon>
        <taxon>Cantharellales</taxon>
        <taxon>Ceratobasidiaceae</taxon>
        <taxon>Rhizoctonia</taxon>
        <taxon>Rhizoctonia solani AG-1</taxon>
    </lineage>
</organism>
<feature type="domain" description="C-CAP/cofactor C-like" evidence="6">
    <location>
        <begin position="382"/>
        <end position="521"/>
    </location>
</feature>
<dbReference type="Pfam" id="PF21938">
    <property type="entry name" value="CAP_N"/>
    <property type="match status" value="1"/>
</dbReference>
<name>A0A0B7F676_THACB</name>
<gene>
    <name evidence="7" type="ORF">RSOLAG1IB_00257</name>
</gene>
<dbReference type="GO" id="GO:0005737">
    <property type="term" value="C:cytoplasm"/>
    <property type="evidence" value="ECO:0007669"/>
    <property type="project" value="TreeGrafter"/>
</dbReference>
<dbReference type="InterPro" id="IPR036222">
    <property type="entry name" value="CAP_N_sf"/>
</dbReference>
<dbReference type="InterPro" id="IPR036223">
    <property type="entry name" value="CAP_C_sf"/>
</dbReference>
<dbReference type="GO" id="GO:0007015">
    <property type="term" value="P:actin filament organization"/>
    <property type="evidence" value="ECO:0007669"/>
    <property type="project" value="TreeGrafter"/>
</dbReference>
<dbReference type="EMBL" id="LN679100">
    <property type="protein sequence ID" value="CEL51722.1"/>
    <property type="molecule type" value="Genomic_DNA"/>
</dbReference>
<dbReference type="PANTHER" id="PTHR10652">
    <property type="entry name" value="ADENYLYL CYCLASE-ASSOCIATED PROTEIN"/>
    <property type="match status" value="1"/>
</dbReference>
<dbReference type="AlphaFoldDB" id="A0A0B7F676"/>
<evidence type="ECO:0000256" key="5">
    <source>
        <dbReference type="SAM" id="MobiDB-lite"/>
    </source>
</evidence>
<comment type="function">
    <text evidence="2">The N-terminal domain binds to adenylyl cyclase, thereby enabling adenylyl cyclase to be activated by upstream regulatory signals, such as Ras. The C-terminal domain is required for normal cellular morphology and growth control.</text>
</comment>
<evidence type="ECO:0000313" key="7">
    <source>
        <dbReference type="EMBL" id="CEL51722.1"/>
    </source>
</evidence>
<evidence type="ECO:0000256" key="1">
    <source>
        <dbReference type="ARBA" id="ARBA00007659"/>
    </source>
</evidence>
<sequence>MVDLQYGPVEDPRHQASGFSALPQLRPSMATNAQGLNSLATIIKRLEAATSRLEDIALAQNSAGGVRQALDAPSSHAPSAARGSAHPSAHVPPAPPVEDSQSVKAYDQMIITGKLEPFLKIAGDIGGPVNEQSEIVGNLFRSLRDLIKCASVSVKPSDAAFMSMLGPLQSEITAVNDVKDKYGKERDLANHFSALTEGVPAVGWVTVSPKPAPFVGDMRDSATFYANRVLKDFREKDQKHTEWARGFLALLDELKKYVTEHHTTGLAWNPKGGDATQFANASAPAAGGAPPPPPPPPPPATAPPPPPAAATSVTSAPDPSAVFAQINQGADVTKGLRKVNKEEMTHKNPALRASGTVPTASSPAPRRPSKPAKPAALQTKKPPKMELSGNKWSIENYENDPSVIVENTEISHVINIFNCKDATIQIKGKVNGVVLYNCKKTSVLIESLVASLSITSSPSFTVQITGLAPTIQIDNSDSGQIYLSKQCLGVEIITAKCSAINVSIPEEGEEEGVFVEKAVPEMLRTTVQNGKLVTNIVEHSG</sequence>
<dbReference type="Pfam" id="PF08603">
    <property type="entry name" value="CAP_C"/>
    <property type="match status" value="1"/>
</dbReference>
<dbReference type="GO" id="GO:0003779">
    <property type="term" value="F:actin binding"/>
    <property type="evidence" value="ECO:0007669"/>
    <property type="project" value="InterPro"/>
</dbReference>
<evidence type="ECO:0000256" key="2">
    <source>
        <dbReference type="ARBA" id="ARBA00054756"/>
    </source>
</evidence>
<evidence type="ECO:0000313" key="8">
    <source>
        <dbReference type="Proteomes" id="UP000059188"/>
    </source>
</evidence>
<feature type="region of interest" description="Disordered" evidence="5">
    <location>
        <begin position="67"/>
        <end position="102"/>
    </location>
</feature>
<feature type="region of interest" description="Disordered" evidence="5">
    <location>
        <begin position="343"/>
        <end position="388"/>
    </location>
</feature>
<comment type="similarity">
    <text evidence="1 4">Belongs to the CAP family.</text>
</comment>
<dbReference type="InterPro" id="IPR006599">
    <property type="entry name" value="CARP_motif"/>
</dbReference>
<proteinExistence type="inferred from homology"/>
<dbReference type="Pfam" id="PF01213">
    <property type="entry name" value="CAP_N-CM"/>
    <property type="match status" value="1"/>
</dbReference>
<feature type="region of interest" description="Disordered" evidence="5">
    <location>
        <begin position="266"/>
        <end position="316"/>
    </location>
</feature>
<dbReference type="FunFam" id="1.25.40.330:FF:000001">
    <property type="entry name" value="Adenylyl cyclase-associated protein"/>
    <property type="match status" value="1"/>
</dbReference>
<dbReference type="InterPro" id="IPR017901">
    <property type="entry name" value="C-CAP_CF_C-like"/>
</dbReference>
<dbReference type="InterPro" id="IPR013992">
    <property type="entry name" value="Adenylate_cyclase-assoc_CAP_N"/>
</dbReference>
<dbReference type="Proteomes" id="UP000059188">
    <property type="component" value="Unassembled WGS sequence"/>
</dbReference>
<keyword evidence="8" id="KW-1185">Reference proteome</keyword>
<dbReference type="STRING" id="1108050.A0A0B7F676"/>